<dbReference type="PANTHER" id="PTHR19959:SF119">
    <property type="entry name" value="FUNGAL LIPASE-LIKE DOMAIN-CONTAINING PROTEIN"/>
    <property type="match status" value="1"/>
</dbReference>
<name>A0ABS3URR5_9ACTN</name>
<evidence type="ECO:0000313" key="3">
    <source>
        <dbReference type="EMBL" id="MBO3741211.1"/>
    </source>
</evidence>
<feature type="compositionally biased region" description="Basic and acidic residues" evidence="1">
    <location>
        <begin position="440"/>
        <end position="453"/>
    </location>
</feature>
<organism evidence="3 4">
    <name type="scientific">Actinoplanes flavus</name>
    <dbReference type="NCBI Taxonomy" id="2820290"/>
    <lineage>
        <taxon>Bacteria</taxon>
        <taxon>Bacillati</taxon>
        <taxon>Actinomycetota</taxon>
        <taxon>Actinomycetes</taxon>
        <taxon>Micromonosporales</taxon>
        <taxon>Micromonosporaceae</taxon>
        <taxon>Actinoplanes</taxon>
    </lineage>
</organism>
<evidence type="ECO:0000256" key="1">
    <source>
        <dbReference type="SAM" id="MobiDB-lite"/>
    </source>
</evidence>
<reference evidence="3 4" key="1">
    <citation type="submission" date="2021-03" db="EMBL/GenBank/DDBJ databases">
        <title>Actinoplanes flavus sp. nov., a novel actinomycete isolated from Coconut Palm rhizosphere soil.</title>
        <authorList>
            <person name="Luo X."/>
        </authorList>
    </citation>
    <scope>NUCLEOTIDE SEQUENCE [LARGE SCALE GENOMIC DNA]</scope>
    <source>
        <strain evidence="3 4">NEAU-H7</strain>
    </source>
</reference>
<dbReference type="Pfam" id="PF12862">
    <property type="entry name" value="ANAPC5"/>
    <property type="match status" value="2"/>
</dbReference>
<dbReference type="EMBL" id="JAGFNS010000019">
    <property type="protein sequence ID" value="MBO3741211.1"/>
    <property type="molecule type" value="Genomic_DNA"/>
</dbReference>
<feature type="domain" description="Anaphase-promoting complex subunit 5" evidence="2">
    <location>
        <begin position="732"/>
        <end position="764"/>
    </location>
</feature>
<comment type="caution">
    <text evidence="3">The sequence shown here is derived from an EMBL/GenBank/DDBJ whole genome shotgun (WGS) entry which is preliminary data.</text>
</comment>
<dbReference type="InterPro" id="IPR026000">
    <property type="entry name" value="Apc5_dom"/>
</dbReference>
<dbReference type="SUPFAM" id="SSF48452">
    <property type="entry name" value="TPR-like"/>
    <property type="match status" value="4"/>
</dbReference>
<dbReference type="InterPro" id="IPR011990">
    <property type="entry name" value="TPR-like_helical_dom_sf"/>
</dbReference>
<dbReference type="Gene3D" id="1.25.40.10">
    <property type="entry name" value="Tetratricopeptide repeat domain"/>
    <property type="match status" value="5"/>
</dbReference>
<feature type="region of interest" description="Disordered" evidence="1">
    <location>
        <begin position="423"/>
        <end position="458"/>
    </location>
</feature>
<dbReference type="SMART" id="SM00028">
    <property type="entry name" value="TPR"/>
    <property type="match status" value="11"/>
</dbReference>
<dbReference type="RefSeq" id="WP_208470357.1">
    <property type="nucleotide sequence ID" value="NZ_JAGFNS010000019.1"/>
</dbReference>
<protein>
    <submittedName>
        <fullName evidence="3">Tetratricopeptide repeat protein</fullName>
    </submittedName>
</protein>
<feature type="domain" description="Anaphase-promoting complex subunit 5" evidence="2">
    <location>
        <begin position="1101"/>
        <end position="1146"/>
    </location>
</feature>
<proteinExistence type="predicted"/>
<dbReference type="PANTHER" id="PTHR19959">
    <property type="entry name" value="KINESIN LIGHT CHAIN"/>
    <property type="match status" value="1"/>
</dbReference>
<dbReference type="Proteomes" id="UP000679690">
    <property type="component" value="Unassembled WGS sequence"/>
</dbReference>
<accession>A0ABS3URR5</accession>
<gene>
    <name evidence="3" type="ORF">J5X75_27245</name>
</gene>
<dbReference type="InterPro" id="IPR019734">
    <property type="entry name" value="TPR_rpt"/>
</dbReference>
<dbReference type="Pfam" id="PF13374">
    <property type="entry name" value="TPR_10"/>
    <property type="match status" value="3"/>
</dbReference>
<evidence type="ECO:0000259" key="2">
    <source>
        <dbReference type="Pfam" id="PF12862"/>
    </source>
</evidence>
<sequence>MGIRRRWWPARHGIQSISGSVVFGDVVMVQGVRGDVTISLDRPPYRVAQEMVRAVPLSAADARAQPSRMLLARHRIVPFTGRDGMLSDLAGWLAGEAPLAVRLIHAPGGQGKTRLAGEVADRCAADGWTVWRVLHTPTPLPGSRVDLPGGPVLAVVDYADRWPPSALLTLITQLQQLSAATSSVVRVLLLARSSGYWWPALADRVESDLTVPTGDVALPSLSADRASLYAAAAGRFAAVLGPGDTVRPPGPGDDRLAAVVDTDWPLPSGLGDDRFGQVLAVHMAALAAVDARWHGDDTPAGPEAVSAYLLRREAAHWHHMHARAENPLVTPPEVMHRTVWTATLTGALARPDAREALRQAGLDGGDRLIDDHRACYPSADSRTVLEPLHPDRLGEDLIALSVPGHDRGGGLTDDWTLTAASLLTGAPGRGKPGSGELESGELRKGESRERDPGEGAPWSGAALTVLVETARRWPHVATELLYPLIRQRPELAIAAGGAMLTRLAEIPGIDPEVLEPIQKLLPPHRHIDLDVAAAAISTVLTGHRLAGTADPAARARGLLAHAVKLLNAGRNEDAWRSADRAAVLFRESGREAWRPEFVDALIVAVHALRALSRHAEALPLAEEAVALQRQADSADVQQRIRLARVLDSLGLVLAHLGRDGRAPAEEAVAVYRELVESGGAQLWPVLAGSLSNLGFGLQRLGRRAAALSAVEEAVGLHRRLAAADPAVFLPDLAISLINLGLLLMEIGRREDALLATEEAVSLYQGLVEANPDAFEPALSQALLNASLITLELGRRDDAIAFGGEAVRLLRRLAVTDPAAHRQRLAAALVNVGLSLLWSGSAGAALSDLSEAVDLCRQLADADPLAYSPDLAKALGMFGLALSATGRFAESLAAAEEGIAIYRRLAAANPEAYEDLLARALINLGAARYESAATSDALEPAEEAVVLMRRLAAGNPAAHLPGLAQALNNLGLYLWTAGRAGEALPPGTESVRLLRRLDAANPAAYRASLAEALCNLGNRLGTLGRYGEALAATDECLHLYRELTARDPAAYQHHFATMLNNRGGLLATVGRIPEALAMTGEAIGIRRRLAAANPAVHQADLAGSLLQLALWHELAGDGREALRAAEEAVGVVREVAAVNPMAHRLSLARALGAHARAGLRADASRSAVLASAEESVRIYLDLKRDDPAAYEDELELSRQVLAAVRDGSQPGS</sequence>
<keyword evidence="4" id="KW-1185">Reference proteome</keyword>
<evidence type="ECO:0000313" key="4">
    <source>
        <dbReference type="Proteomes" id="UP000679690"/>
    </source>
</evidence>